<accession>A0A9P5VLT6</accession>
<keyword evidence="4" id="KW-1185">Reference proteome</keyword>
<feature type="region of interest" description="Disordered" evidence="1">
    <location>
        <begin position="88"/>
        <end position="132"/>
    </location>
</feature>
<feature type="transmembrane region" description="Helical" evidence="2">
    <location>
        <begin position="237"/>
        <end position="258"/>
    </location>
</feature>
<feature type="compositionally biased region" description="Low complexity" evidence="1">
    <location>
        <begin position="49"/>
        <end position="61"/>
    </location>
</feature>
<dbReference type="PANTHER" id="PTHR31061:SF24">
    <property type="entry name" value="LD22376P"/>
    <property type="match status" value="1"/>
</dbReference>
<evidence type="ECO:0000256" key="1">
    <source>
        <dbReference type="SAM" id="MobiDB-lite"/>
    </source>
</evidence>
<feature type="transmembrane region" description="Helical" evidence="2">
    <location>
        <begin position="482"/>
        <end position="506"/>
    </location>
</feature>
<protein>
    <recommendedName>
        <fullName evidence="5">Heparan-alpha-glucosaminide N-acetyltransferase</fullName>
    </recommendedName>
</protein>
<proteinExistence type="predicted"/>
<feature type="transmembrane region" description="Helical" evidence="2">
    <location>
        <begin position="305"/>
        <end position="325"/>
    </location>
</feature>
<dbReference type="PANTHER" id="PTHR31061">
    <property type="entry name" value="LD22376P"/>
    <property type="match status" value="1"/>
</dbReference>
<keyword evidence="2" id="KW-0812">Transmembrane</keyword>
<feature type="transmembrane region" description="Helical" evidence="2">
    <location>
        <begin position="142"/>
        <end position="158"/>
    </location>
</feature>
<evidence type="ECO:0000256" key="2">
    <source>
        <dbReference type="SAM" id="Phobius"/>
    </source>
</evidence>
<keyword evidence="2" id="KW-0472">Membrane</keyword>
<feature type="compositionally biased region" description="Polar residues" evidence="1">
    <location>
        <begin position="89"/>
        <end position="98"/>
    </location>
</feature>
<feature type="transmembrane region" description="Helical" evidence="2">
    <location>
        <begin position="270"/>
        <end position="293"/>
    </location>
</feature>
<gene>
    <name evidence="3" type="ORF">BG006_005379</name>
</gene>
<feature type="transmembrane region" description="Helical" evidence="2">
    <location>
        <begin position="396"/>
        <end position="416"/>
    </location>
</feature>
<evidence type="ECO:0000313" key="3">
    <source>
        <dbReference type="EMBL" id="KAF9331793.1"/>
    </source>
</evidence>
<feature type="transmembrane region" description="Helical" evidence="2">
    <location>
        <begin position="178"/>
        <end position="195"/>
    </location>
</feature>
<feature type="region of interest" description="Disordered" evidence="1">
    <location>
        <begin position="1"/>
        <end position="67"/>
    </location>
</feature>
<feature type="compositionally biased region" description="Polar residues" evidence="1">
    <location>
        <begin position="11"/>
        <end position="29"/>
    </location>
</feature>
<sequence>MDDGLHRRRGSTSSQSDHPSNTSTPSPFTFNPDRPQFNSHSYDSSEFIPLTLTSSSTGPTPERSDNSLASLCHANSYAEFQVRVIGNPSEPSKSSFMSDGQPSGSRGSGISSSPPPTEAPQQEVTSKPIPNPASKRLQSLDILRGVTIVLMIFVNTQGADPFIQLIHPTWFGFHLADWVFPNFIFMVGMSVAIVLSPSRVAAMIGPNSTRGSSVEVATAAPSLWKRHRIRIKAAIRIVKRSLILFSMGLVLNAFELIGQSGDLWLRIPGVLQRIAFCYCILATAVLWAPLRYNHVGNGIPRQSRYVAYGLPIVFTALWFILTYGVRSTATVPIDECTYPPSAYILPNGSRTDLPQGPPSRGQISSPLCTAQSYLDTLLFDPGHDPNNPMFDTEGTLGSLMAVVTAWFGWITGTWVVEQQRLQKANDKRLAESLQPTSESESEPSTGLGTGSTQKAAPEAQQQRHNCTVVNPQRIENERRRFLLSYLGEWFAVGVPVMFAGAILDWFLPNMKALWTPSYTLYTAGISINLLCLLMYIYDLPNAPLSSTGGGSHSIASRLWTSCWHVLSAAGRFATKILICYGRNPTLIYMLSETVQILMEKIPAKDASLDWVESAWAWIFFNTFFKIMPPAWASICFSAVYILLFAPLLWFLDSCGWYLKV</sequence>
<evidence type="ECO:0000313" key="4">
    <source>
        <dbReference type="Proteomes" id="UP000696485"/>
    </source>
</evidence>
<feature type="transmembrane region" description="Helical" evidence="2">
    <location>
        <begin position="518"/>
        <end position="537"/>
    </location>
</feature>
<name>A0A9P5VLT6_9FUNG</name>
<dbReference type="Proteomes" id="UP000696485">
    <property type="component" value="Unassembled WGS sequence"/>
</dbReference>
<feature type="region of interest" description="Disordered" evidence="1">
    <location>
        <begin position="427"/>
        <end position="465"/>
    </location>
</feature>
<reference evidence="3" key="1">
    <citation type="journal article" date="2020" name="Fungal Divers.">
        <title>Resolving the Mortierellaceae phylogeny through synthesis of multi-gene phylogenetics and phylogenomics.</title>
        <authorList>
            <person name="Vandepol N."/>
            <person name="Liber J."/>
            <person name="Desiro A."/>
            <person name="Na H."/>
            <person name="Kennedy M."/>
            <person name="Barry K."/>
            <person name="Grigoriev I.V."/>
            <person name="Miller A.N."/>
            <person name="O'Donnell K."/>
            <person name="Stajich J.E."/>
            <person name="Bonito G."/>
        </authorList>
    </citation>
    <scope>NUCLEOTIDE SEQUENCE</scope>
    <source>
        <strain evidence="3">NVP1</strain>
    </source>
</reference>
<feature type="transmembrane region" description="Helical" evidence="2">
    <location>
        <begin position="630"/>
        <end position="651"/>
    </location>
</feature>
<feature type="compositionally biased region" description="Basic residues" evidence="1">
    <location>
        <begin position="1"/>
        <end position="10"/>
    </location>
</feature>
<dbReference type="EMBL" id="JAAAUY010000301">
    <property type="protein sequence ID" value="KAF9331793.1"/>
    <property type="molecule type" value="Genomic_DNA"/>
</dbReference>
<evidence type="ECO:0008006" key="5">
    <source>
        <dbReference type="Google" id="ProtNLM"/>
    </source>
</evidence>
<comment type="caution">
    <text evidence="3">The sequence shown here is derived from an EMBL/GenBank/DDBJ whole genome shotgun (WGS) entry which is preliminary data.</text>
</comment>
<feature type="compositionally biased region" description="Low complexity" evidence="1">
    <location>
        <begin position="431"/>
        <end position="452"/>
    </location>
</feature>
<keyword evidence="2" id="KW-1133">Transmembrane helix</keyword>
<feature type="compositionally biased region" description="Low complexity" evidence="1">
    <location>
        <begin position="100"/>
        <end position="112"/>
    </location>
</feature>
<organism evidence="3 4">
    <name type="scientific">Podila minutissima</name>
    <dbReference type="NCBI Taxonomy" id="64525"/>
    <lineage>
        <taxon>Eukaryota</taxon>
        <taxon>Fungi</taxon>
        <taxon>Fungi incertae sedis</taxon>
        <taxon>Mucoromycota</taxon>
        <taxon>Mortierellomycotina</taxon>
        <taxon>Mortierellomycetes</taxon>
        <taxon>Mortierellales</taxon>
        <taxon>Mortierellaceae</taxon>
        <taxon>Podila</taxon>
    </lineage>
</organism>
<dbReference type="AlphaFoldDB" id="A0A9P5VLT6"/>